<evidence type="ECO:0000256" key="1">
    <source>
        <dbReference type="SAM" id="Phobius"/>
    </source>
</evidence>
<name>A0ABD3Q7S0_9STRA</name>
<protein>
    <submittedName>
        <fullName evidence="3">Uncharacterized protein</fullName>
    </submittedName>
</protein>
<dbReference type="Proteomes" id="UP001530315">
    <property type="component" value="Unassembled WGS sequence"/>
</dbReference>
<reference evidence="3 4" key="1">
    <citation type="submission" date="2024-10" db="EMBL/GenBank/DDBJ databases">
        <title>Updated reference genomes for cyclostephanoid diatoms.</title>
        <authorList>
            <person name="Roberts W.R."/>
            <person name="Alverson A.J."/>
        </authorList>
    </citation>
    <scope>NUCLEOTIDE SEQUENCE [LARGE SCALE GENOMIC DNA]</scope>
    <source>
        <strain evidence="3 4">AJA276-08</strain>
    </source>
</reference>
<keyword evidence="1" id="KW-0472">Membrane</keyword>
<dbReference type="EMBL" id="JALLAZ020000394">
    <property type="protein sequence ID" value="KAL3796180.1"/>
    <property type="molecule type" value="Genomic_DNA"/>
</dbReference>
<keyword evidence="4" id="KW-1185">Reference proteome</keyword>
<dbReference type="AlphaFoldDB" id="A0ABD3Q7S0"/>
<evidence type="ECO:0000313" key="4">
    <source>
        <dbReference type="Proteomes" id="UP001530315"/>
    </source>
</evidence>
<evidence type="ECO:0000313" key="3">
    <source>
        <dbReference type="EMBL" id="KAL3796180.1"/>
    </source>
</evidence>
<accession>A0ABD3Q7S0</accession>
<organism evidence="3 4">
    <name type="scientific">Stephanodiscus triporus</name>
    <dbReference type="NCBI Taxonomy" id="2934178"/>
    <lineage>
        <taxon>Eukaryota</taxon>
        <taxon>Sar</taxon>
        <taxon>Stramenopiles</taxon>
        <taxon>Ochrophyta</taxon>
        <taxon>Bacillariophyta</taxon>
        <taxon>Coscinodiscophyceae</taxon>
        <taxon>Thalassiosirophycidae</taxon>
        <taxon>Stephanodiscales</taxon>
        <taxon>Stephanodiscaceae</taxon>
        <taxon>Stephanodiscus</taxon>
    </lineage>
</organism>
<evidence type="ECO:0000256" key="2">
    <source>
        <dbReference type="SAM" id="SignalP"/>
    </source>
</evidence>
<comment type="caution">
    <text evidence="3">The sequence shown here is derived from an EMBL/GenBank/DDBJ whole genome shotgun (WGS) entry which is preliminary data.</text>
</comment>
<feature type="chain" id="PRO_5044840635" evidence="2">
    <location>
        <begin position="20"/>
        <end position="429"/>
    </location>
</feature>
<feature type="signal peptide" evidence="2">
    <location>
        <begin position="1"/>
        <end position="19"/>
    </location>
</feature>
<keyword evidence="1" id="KW-1133">Transmembrane helix</keyword>
<proteinExistence type="predicted"/>
<gene>
    <name evidence="3" type="ORF">ACHAW5_005863</name>
</gene>
<keyword evidence="2" id="KW-0732">Signal</keyword>
<keyword evidence="1" id="KW-0812">Transmembrane</keyword>
<sequence>MKFALTILASALGYSAAAGSNPFAPKVTANTAKAQLNAKLMRGATPVRKLQDEEEEAWALDLSTYSIKFEKCQFVKQYAYNGQNGNNNKNNKNAQDILTVKHFVVFRLCPDNSCGTCNYKYGEYIIDMESYLEATLEYKQQEQEKHCEYCNKCVEMEANVAAGGEANEDEAWMCTNIDTSTCYSECQNIENMEANGYVDASEYTGCVKLNAADADGNNYYAGAVCGSSSSSNQSRIKIGVFTDQYCTYYDDSLDISTMLTNNDGTSMALSYHLLKETFASDTCIASCLKEQENNNNNNNNNGEAAAAEVSELCETLYQTSGKCESAHGFADGMKTYDEADYANQELNEELVCNFITAVKSGTYDLTGEVVVTGGRHMVNGGSTTTGMQKFSLTFFILGTVALAGYAAMMHSQLTKGAKSELARQGGAMA</sequence>
<feature type="transmembrane region" description="Helical" evidence="1">
    <location>
        <begin position="390"/>
        <end position="408"/>
    </location>
</feature>